<evidence type="ECO:0000256" key="2">
    <source>
        <dbReference type="SAM" id="Phobius"/>
    </source>
</evidence>
<keyword evidence="4" id="KW-1185">Reference proteome</keyword>
<accession>K6WBU2</accession>
<dbReference type="AlphaFoldDB" id="K6WBU2"/>
<protein>
    <recommendedName>
        <fullName evidence="5">DUF4282 domain-containing protein</fullName>
    </recommendedName>
</protein>
<dbReference type="EMBL" id="BAHD01000045">
    <property type="protein sequence ID" value="GAB96705.1"/>
    <property type="molecule type" value="Genomic_DNA"/>
</dbReference>
<feature type="compositionally biased region" description="Gly residues" evidence="1">
    <location>
        <begin position="155"/>
        <end position="164"/>
    </location>
</feature>
<keyword evidence="2" id="KW-0472">Membrane</keyword>
<evidence type="ECO:0000313" key="4">
    <source>
        <dbReference type="Proteomes" id="UP000008366"/>
    </source>
</evidence>
<dbReference type="STRING" id="1184609.KILIM_045_00360"/>
<gene>
    <name evidence="3" type="ORF">KILIM_045_00360</name>
</gene>
<keyword evidence="2" id="KW-1133">Transmembrane helix</keyword>
<keyword evidence="2" id="KW-0812">Transmembrane</keyword>
<reference evidence="3 4" key="1">
    <citation type="submission" date="2012-08" db="EMBL/GenBank/DDBJ databases">
        <title>Whole genome shotgun sequence of Kineosphaera limosa NBRC 100340.</title>
        <authorList>
            <person name="Yoshida I."/>
            <person name="Isaki S."/>
            <person name="Hosoyama A."/>
            <person name="Tsuchikane K."/>
            <person name="Katsumata H."/>
            <person name="Ando Y."/>
            <person name="Ohji S."/>
            <person name="Hamada M."/>
            <person name="Tamura T."/>
            <person name="Yamazoe A."/>
            <person name="Yamazaki S."/>
            <person name="Fujita N."/>
        </authorList>
    </citation>
    <scope>NUCLEOTIDE SEQUENCE [LARGE SCALE GENOMIC DNA]</scope>
    <source>
        <strain evidence="3 4">NBRC 100340</strain>
    </source>
</reference>
<feature type="compositionally biased region" description="Low complexity" evidence="1">
    <location>
        <begin position="23"/>
        <end position="40"/>
    </location>
</feature>
<sequence length="262" mass="26790">MSEQEHGSEGRARADAAADREPPSAASQPVVPASAQPADAASRDYARGWGAQSQTAYEQGHSGGWGGPGHAAATGPIPRFRHREPDPSPELDPVEPDPSEPDPAPELRSAPSPADSTSSPKVPLPVESHSSHSASRPVAGLSAEGGDGRPEAEDAGGGPTWAGEGVGGFTGRPIGFRRRVTKALAPIAMWIVIGYLLVDYMRTIYLASSAAALGAPADLGAVVVTVIAGLLKVVALACLARLFLEACVHLAELAARRGSPPA</sequence>
<dbReference type="Proteomes" id="UP000008366">
    <property type="component" value="Unassembled WGS sequence"/>
</dbReference>
<feature type="compositionally biased region" description="Low complexity" evidence="1">
    <location>
        <begin position="106"/>
        <end position="120"/>
    </location>
</feature>
<feature type="compositionally biased region" description="Basic and acidic residues" evidence="1">
    <location>
        <begin position="1"/>
        <end position="22"/>
    </location>
</feature>
<evidence type="ECO:0000313" key="3">
    <source>
        <dbReference type="EMBL" id="GAB96705.1"/>
    </source>
</evidence>
<proteinExistence type="predicted"/>
<feature type="transmembrane region" description="Helical" evidence="2">
    <location>
        <begin position="187"/>
        <end position="207"/>
    </location>
</feature>
<evidence type="ECO:0008006" key="5">
    <source>
        <dbReference type="Google" id="ProtNLM"/>
    </source>
</evidence>
<comment type="caution">
    <text evidence="3">The sequence shown here is derived from an EMBL/GenBank/DDBJ whole genome shotgun (WGS) entry which is preliminary data.</text>
</comment>
<name>K6WBU2_9MICO</name>
<dbReference type="OrthoDB" id="10021466at2"/>
<feature type="compositionally biased region" description="Acidic residues" evidence="1">
    <location>
        <begin position="87"/>
        <end position="100"/>
    </location>
</feature>
<evidence type="ECO:0000256" key="1">
    <source>
        <dbReference type="SAM" id="MobiDB-lite"/>
    </source>
</evidence>
<organism evidence="3 4">
    <name type="scientific">Kineosphaera limosa NBRC 100340</name>
    <dbReference type="NCBI Taxonomy" id="1184609"/>
    <lineage>
        <taxon>Bacteria</taxon>
        <taxon>Bacillati</taxon>
        <taxon>Actinomycetota</taxon>
        <taxon>Actinomycetes</taxon>
        <taxon>Micrococcales</taxon>
        <taxon>Dermatophilaceae</taxon>
        <taxon>Kineosphaera</taxon>
    </lineage>
</organism>
<dbReference type="RefSeq" id="WP_006593237.1">
    <property type="nucleotide sequence ID" value="NZ_BAHD01000045.1"/>
</dbReference>
<feature type="transmembrane region" description="Helical" evidence="2">
    <location>
        <begin position="219"/>
        <end position="244"/>
    </location>
</feature>
<feature type="region of interest" description="Disordered" evidence="1">
    <location>
        <begin position="1"/>
        <end position="164"/>
    </location>
</feature>